<sequence>MVKVTVTLYAIIVILILLPSPSTQLKQFTYEDPQAGLDLLDDSKYSDGTIILRFGNPMKQVNGSTTCWDNTIYLRIIYPNASISFLSISNHGIPDFNFCLNNETETDYMTTTWGFDQKFMLTFYNSSNVTTSAIMGLFINFEGKILSTVKLHDALIDDGGIQGYWFVIPNSSSNDGFLFYCRGATVISWVHFSAPNKNGKIIEIANEIVQTNIKIVTTSAFYMLEKGFAIAYGGDDSTANTSIGTTNGVYIIFYYFEMGTRTGLSLLYQTPTRILKSKKNNTYQTLTLKRIICRVDFSGAGNIWNMKNISNDDYSIQPLQFGGYLMIVTSEENLLYGRILDENGDFYGNWSLPQPLNDPIHKSTYVLLTNDSIIAVENQNNSIWKVTCDNSTKLTGQDYKFNNPIISSTKPALGSRVNESTNQLYLSFTYPVILSTSNISIYQRINGGKDDLLRQKFQGDSPNKFCRIDPNDNKTVIIDVLPSTFNEPNSHYYVVIEDNFVKRSDSNEALLGIDKNLWTLVTSFSIKFNFNYTLDQITGIIRLTPDGSSYYLSLSSDDQQNFNKQMATDLSYIIPVDVNRFTPINGFEEDMSTGTLQILLFFNIKDTTDLSKKSASNITQDFNTLLKYKNYNALMNYNTTLLIDENCPMTIARNIIFERSFGADYNYHCCVSGLGYTIFFSFVEI</sequence>
<dbReference type="OrthoDB" id="2327888at2759"/>
<dbReference type="Proteomes" id="UP000789405">
    <property type="component" value="Unassembled WGS sequence"/>
</dbReference>
<dbReference type="EMBL" id="CAJVPY010004946">
    <property type="protein sequence ID" value="CAG8631807.1"/>
    <property type="molecule type" value="Genomic_DNA"/>
</dbReference>
<comment type="caution">
    <text evidence="2">The sequence shown here is derived from an EMBL/GenBank/DDBJ whole genome shotgun (WGS) entry which is preliminary data.</text>
</comment>
<evidence type="ECO:0000256" key="1">
    <source>
        <dbReference type="SAM" id="SignalP"/>
    </source>
</evidence>
<keyword evidence="1" id="KW-0732">Signal</keyword>
<organism evidence="2 3">
    <name type="scientific">Dentiscutata erythropus</name>
    <dbReference type="NCBI Taxonomy" id="1348616"/>
    <lineage>
        <taxon>Eukaryota</taxon>
        <taxon>Fungi</taxon>
        <taxon>Fungi incertae sedis</taxon>
        <taxon>Mucoromycota</taxon>
        <taxon>Glomeromycotina</taxon>
        <taxon>Glomeromycetes</taxon>
        <taxon>Diversisporales</taxon>
        <taxon>Gigasporaceae</taxon>
        <taxon>Dentiscutata</taxon>
    </lineage>
</organism>
<keyword evidence="3" id="KW-1185">Reference proteome</keyword>
<evidence type="ECO:0000313" key="3">
    <source>
        <dbReference type="Proteomes" id="UP000789405"/>
    </source>
</evidence>
<gene>
    <name evidence="2" type="ORF">DERYTH_LOCUS9185</name>
</gene>
<proteinExistence type="predicted"/>
<protein>
    <submittedName>
        <fullName evidence="2">16370_t:CDS:1</fullName>
    </submittedName>
</protein>
<feature type="signal peptide" evidence="1">
    <location>
        <begin position="1"/>
        <end position="24"/>
    </location>
</feature>
<accession>A0A9N9DDQ0</accession>
<feature type="chain" id="PRO_5040193552" evidence="1">
    <location>
        <begin position="25"/>
        <end position="685"/>
    </location>
</feature>
<reference evidence="2" key="1">
    <citation type="submission" date="2021-06" db="EMBL/GenBank/DDBJ databases">
        <authorList>
            <person name="Kallberg Y."/>
            <person name="Tangrot J."/>
            <person name="Rosling A."/>
        </authorList>
    </citation>
    <scope>NUCLEOTIDE SEQUENCE</scope>
    <source>
        <strain evidence="2">MA453B</strain>
    </source>
</reference>
<dbReference type="AlphaFoldDB" id="A0A9N9DDQ0"/>
<evidence type="ECO:0000313" key="2">
    <source>
        <dbReference type="EMBL" id="CAG8631807.1"/>
    </source>
</evidence>
<name>A0A9N9DDQ0_9GLOM</name>